<gene>
    <name evidence="22" type="ORF">B9G98_04172</name>
</gene>
<keyword evidence="11" id="KW-0137">Centromere</keyword>
<dbReference type="CDD" id="cd14007">
    <property type="entry name" value="STKc_Aurora"/>
    <property type="match status" value="1"/>
</dbReference>
<dbReference type="InterPro" id="IPR000719">
    <property type="entry name" value="Prot_kinase_dom"/>
</dbReference>
<keyword evidence="7 19" id="KW-0418">Kinase</keyword>
<feature type="region of interest" description="Disordered" evidence="20">
    <location>
        <begin position="1"/>
        <end position="27"/>
    </location>
</feature>
<dbReference type="PROSITE" id="PS00108">
    <property type="entry name" value="PROTEIN_KINASE_ST"/>
    <property type="match status" value="1"/>
</dbReference>
<evidence type="ECO:0000256" key="20">
    <source>
        <dbReference type="SAM" id="MobiDB-lite"/>
    </source>
</evidence>
<dbReference type="InterPro" id="IPR008271">
    <property type="entry name" value="Ser/Thr_kinase_AS"/>
</dbReference>
<evidence type="ECO:0000256" key="5">
    <source>
        <dbReference type="ARBA" id="ARBA00022679"/>
    </source>
</evidence>
<feature type="binding site" evidence="15">
    <location>
        <position position="216"/>
    </location>
    <ligand>
        <name>ATP</name>
        <dbReference type="ChEBI" id="CHEBI:30616"/>
    </ligand>
</feature>
<evidence type="ECO:0000256" key="14">
    <source>
        <dbReference type="PIRSR" id="PIRSR630616-1"/>
    </source>
</evidence>
<dbReference type="InterPro" id="IPR030616">
    <property type="entry name" value="Aur-like"/>
</dbReference>
<dbReference type="GO" id="GO:0008608">
    <property type="term" value="P:attachment of spindle microtubules to kinetochore"/>
    <property type="evidence" value="ECO:0007669"/>
    <property type="project" value="UniProtKB-ARBA"/>
</dbReference>
<evidence type="ECO:0000256" key="10">
    <source>
        <dbReference type="ARBA" id="ARBA00022840"/>
    </source>
</evidence>
<organism evidence="22 23">
    <name type="scientific">Wickerhamiella sorbophila</name>
    <dbReference type="NCBI Taxonomy" id="45607"/>
    <lineage>
        <taxon>Eukaryota</taxon>
        <taxon>Fungi</taxon>
        <taxon>Dikarya</taxon>
        <taxon>Ascomycota</taxon>
        <taxon>Saccharomycotina</taxon>
        <taxon>Dipodascomycetes</taxon>
        <taxon>Dipodascales</taxon>
        <taxon>Trichomonascaceae</taxon>
        <taxon>Wickerhamiella</taxon>
    </lineage>
</organism>
<dbReference type="SMART" id="SM00220">
    <property type="entry name" value="S_TKc"/>
    <property type="match status" value="1"/>
</dbReference>
<feature type="cross-link" description="Glycyl lysine isopeptide (Lys-Gly) (interchain with G-Cter in SUMO2)" evidence="16">
    <location>
        <position position="200"/>
    </location>
</feature>
<feature type="binding site" evidence="15">
    <location>
        <position position="85"/>
    </location>
    <ligand>
        <name>ATP</name>
        <dbReference type="ChEBI" id="CHEBI:30616"/>
    </ligand>
</feature>
<keyword evidence="23" id="KW-1185">Reference proteome</keyword>
<evidence type="ECO:0000256" key="11">
    <source>
        <dbReference type="ARBA" id="ARBA00023328"/>
    </source>
</evidence>
<evidence type="ECO:0000256" key="4">
    <source>
        <dbReference type="ARBA" id="ARBA00022527"/>
    </source>
</evidence>
<keyword evidence="8" id="KW-0159">Chromosome partition</keyword>
<dbReference type="Gene3D" id="1.10.510.10">
    <property type="entry name" value="Transferase(Phosphotransferase) domain 1"/>
    <property type="match status" value="1"/>
</dbReference>
<dbReference type="EC" id="2.7.11.1" evidence="2 19"/>
<dbReference type="GO" id="GO:0045143">
    <property type="term" value="P:homologous chromosome segregation"/>
    <property type="evidence" value="ECO:0007669"/>
    <property type="project" value="UniProtKB-ARBA"/>
</dbReference>
<dbReference type="AlphaFoldDB" id="A0A2T0FNI4"/>
<evidence type="ECO:0000256" key="18">
    <source>
        <dbReference type="RuleBase" id="RU000304"/>
    </source>
</evidence>
<dbReference type="GO" id="GO:0044779">
    <property type="term" value="P:meiotic spindle checkpoint signaling"/>
    <property type="evidence" value="ECO:0007669"/>
    <property type="project" value="UniProtKB-ARBA"/>
</dbReference>
<evidence type="ECO:0000256" key="9">
    <source>
        <dbReference type="ARBA" id="ARBA00022838"/>
    </source>
</evidence>
<dbReference type="PROSITE" id="PS00107">
    <property type="entry name" value="PROTEIN_KINASE_ATP"/>
    <property type="match status" value="1"/>
</dbReference>
<dbReference type="GeneID" id="36517920"/>
<evidence type="ECO:0000256" key="17">
    <source>
        <dbReference type="PROSITE-ProRule" id="PRU10141"/>
    </source>
</evidence>
<dbReference type="InterPro" id="IPR017441">
    <property type="entry name" value="Protein_kinase_ATP_BS"/>
</dbReference>
<keyword evidence="9" id="KW-0995">Kinetochore</keyword>
<evidence type="ECO:0000256" key="16">
    <source>
        <dbReference type="PIRSR" id="PIRSR630616-3"/>
    </source>
</evidence>
<dbReference type="PROSITE" id="PS50011">
    <property type="entry name" value="PROTEIN_KINASE_DOM"/>
    <property type="match status" value="1"/>
</dbReference>
<comment type="similarity">
    <text evidence="19">Belongs to the protein kinase superfamily. Ser/Thr protein kinase family. Aurora subfamily.</text>
</comment>
<dbReference type="FunFam" id="1.10.510.10:FF:000235">
    <property type="entry name" value="Serine/threonine-protein kinase ark1"/>
    <property type="match status" value="1"/>
</dbReference>
<feature type="compositionally biased region" description="Basic and acidic residues" evidence="20">
    <location>
        <begin position="7"/>
        <end position="17"/>
    </location>
</feature>
<feature type="binding site" evidence="15">
    <location>
        <begin position="153"/>
        <end position="155"/>
    </location>
    <ligand>
        <name>ATP</name>
        <dbReference type="ChEBI" id="CHEBI:30616"/>
    </ligand>
</feature>
<name>A0A2T0FNI4_9ASCO</name>
<reference evidence="22 23" key="1">
    <citation type="submission" date="2017-04" db="EMBL/GenBank/DDBJ databases">
        <title>Genome sequencing of [Candida] sorbophila.</title>
        <authorList>
            <person name="Ahn J.O."/>
        </authorList>
    </citation>
    <scope>NUCLEOTIDE SEQUENCE [LARGE SCALE GENOMIC DNA]</scope>
    <source>
        <strain evidence="22 23">DS02</strain>
    </source>
</reference>
<accession>A0A2T0FNI4</accession>
<keyword evidence="4 18" id="KW-0723">Serine/threonine-protein kinase</keyword>
<dbReference type="RefSeq" id="XP_024666497.1">
    <property type="nucleotide sequence ID" value="XM_024810729.1"/>
</dbReference>
<dbReference type="EMBL" id="NDIQ01000022">
    <property type="protein sequence ID" value="PRT56552.1"/>
    <property type="molecule type" value="Genomic_DNA"/>
</dbReference>
<dbReference type="GO" id="GO:0051233">
    <property type="term" value="C:spindle midzone"/>
    <property type="evidence" value="ECO:0007669"/>
    <property type="project" value="UniProtKB-ARBA"/>
</dbReference>
<evidence type="ECO:0000256" key="15">
    <source>
        <dbReference type="PIRSR" id="PIRSR630616-2"/>
    </source>
</evidence>
<dbReference type="SUPFAM" id="SSF56112">
    <property type="entry name" value="Protein kinase-like (PK-like)"/>
    <property type="match status" value="1"/>
</dbReference>
<dbReference type="GO" id="GO:0005524">
    <property type="term" value="F:ATP binding"/>
    <property type="evidence" value="ECO:0007669"/>
    <property type="project" value="UniProtKB-UniRule"/>
</dbReference>
<comment type="caution">
    <text evidence="22">The sequence shown here is derived from an EMBL/GenBank/DDBJ whole genome shotgun (WGS) entry which is preliminary data.</text>
</comment>
<dbReference type="InterPro" id="IPR011009">
    <property type="entry name" value="Kinase-like_dom_sf"/>
</dbReference>
<dbReference type="GO" id="GO:0000776">
    <property type="term" value="C:kinetochore"/>
    <property type="evidence" value="ECO:0007669"/>
    <property type="project" value="UniProtKB-KW"/>
</dbReference>
<dbReference type="GO" id="GO:0032133">
    <property type="term" value="C:chromosome passenger complex"/>
    <property type="evidence" value="ECO:0007669"/>
    <property type="project" value="UniProtKB-ARBA"/>
</dbReference>
<dbReference type="STRING" id="45607.A0A2T0FNI4"/>
<comment type="subcellular location">
    <subcellularLocation>
        <location evidence="1">Chromosome</location>
        <location evidence="1">Centromere</location>
        <location evidence="1">Kinetochore</location>
    </subcellularLocation>
</comment>
<evidence type="ECO:0000313" key="22">
    <source>
        <dbReference type="EMBL" id="PRT56552.1"/>
    </source>
</evidence>
<evidence type="ECO:0000256" key="8">
    <source>
        <dbReference type="ARBA" id="ARBA00022829"/>
    </source>
</evidence>
<evidence type="ECO:0000256" key="19">
    <source>
        <dbReference type="RuleBase" id="RU367134"/>
    </source>
</evidence>
<keyword evidence="6 15" id="KW-0547">Nucleotide-binding</keyword>
<dbReference type="GO" id="GO:0032465">
    <property type="term" value="P:regulation of cytokinesis"/>
    <property type="evidence" value="ECO:0007669"/>
    <property type="project" value="UniProtKB-ARBA"/>
</dbReference>
<feature type="active site" description="Proton acceptor" evidence="14">
    <location>
        <position position="198"/>
    </location>
</feature>
<dbReference type="PANTHER" id="PTHR24350">
    <property type="entry name" value="SERINE/THREONINE-PROTEIN KINASE IAL-RELATED"/>
    <property type="match status" value="1"/>
</dbReference>
<dbReference type="Proteomes" id="UP000238350">
    <property type="component" value="Unassembled WGS sequence"/>
</dbReference>
<proteinExistence type="inferred from homology"/>
<dbReference type="FunFam" id="3.30.200.20:FF:000042">
    <property type="entry name" value="Aurora kinase A"/>
    <property type="match status" value="1"/>
</dbReference>
<protein>
    <recommendedName>
        <fullName evidence="3 19">Aurora kinase</fullName>
        <ecNumber evidence="2 19">2.7.11.1</ecNumber>
    </recommendedName>
</protein>
<keyword evidence="10 15" id="KW-0067">ATP-binding</keyword>
<evidence type="ECO:0000256" key="3">
    <source>
        <dbReference type="ARBA" id="ARBA00021157"/>
    </source>
</evidence>
<dbReference type="GO" id="GO:0072479">
    <property type="term" value="P:response to mitotic cell cycle spindle assembly checkpoint signaling"/>
    <property type="evidence" value="ECO:0007669"/>
    <property type="project" value="UniProtKB-ARBA"/>
</dbReference>
<evidence type="ECO:0000313" key="23">
    <source>
        <dbReference type="Proteomes" id="UP000238350"/>
    </source>
</evidence>
<evidence type="ECO:0000256" key="6">
    <source>
        <dbReference type="ARBA" id="ARBA00022741"/>
    </source>
</evidence>
<feature type="binding site" evidence="15">
    <location>
        <begin position="202"/>
        <end position="203"/>
    </location>
    <ligand>
        <name>ATP</name>
        <dbReference type="ChEBI" id="CHEBI:30616"/>
    </ligand>
</feature>
<dbReference type="OrthoDB" id="377346at2759"/>
<evidence type="ECO:0000256" key="2">
    <source>
        <dbReference type="ARBA" id="ARBA00012513"/>
    </source>
</evidence>
<evidence type="ECO:0000256" key="12">
    <source>
        <dbReference type="ARBA" id="ARBA00047899"/>
    </source>
</evidence>
<evidence type="ECO:0000259" key="21">
    <source>
        <dbReference type="PROSITE" id="PS50011"/>
    </source>
</evidence>
<feature type="domain" description="Protein kinase" evidence="21">
    <location>
        <begin position="75"/>
        <end position="324"/>
    </location>
</feature>
<comment type="catalytic activity">
    <reaction evidence="13 19">
        <text>L-seryl-[protein] + ATP = O-phospho-L-seryl-[protein] + ADP + H(+)</text>
        <dbReference type="Rhea" id="RHEA:17989"/>
        <dbReference type="Rhea" id="RHEA-COMP:9863"/>
        <dbReference type="Rhea" id="RHEA-COMP:11604"/>
        <dbReference type="ChEBI" id="CHEBI:15378"/>
        <dbReference type="ChEBI" id="CHEBI:29999"/>
        <dbReference type="ChEBI" id="CHEBI:30616"/>
        <dbReference type="ChEBI" id="CHEBI:83421"/>
        <dbReference type="ChEBI" id="CHEBI:456216"/>
        <dbReference type="EC" id="2.7.11.1"/>
    </reaction>
</comment>
<dbReference type="GO" id="GO:0090266">
    <property type="term" value="P:regulation of mitotic cell cycle spindle assembly checkpoint"/>
    <property type="evidence" value="ECO:0007669"/>
    <property type="project" value="UniProtKB-ARBA"/>
</dbReference>
<dbReference type="GO" id="GO:1902115">
    <property type="term" value="P:regulation of organelle assembly"/>
    <property type="evidence" value="ECO:0007669"/>
    <property type="project" value="UniProtKB-ARBA"/>
</dbReference>
<evidence type="ECO:0000256" key="1">
    <source>
        <dbReference type="ARBA" id="ARBA00004629"/>
    </source>
</evidence>
<dbReference type="Pfam" id="PF00069">
    <property type="entry name" value="Pkinase"/>
    <property type="match status" value="1"/>
</dbReference>
<keyword evidence="5 19" id="KW-0808">Transferase</keyword>
<sequence>MISSDAEYIRAGREKDQTSPNKARQPFVPNTVLSPLQASRLNQRQGAYPAKGRIAFELGPNSYSEIGKQWNLSDFEIGRKLGRGKFGRVFCVKEKQTGYICALKCMNKTELVEYRVENQFQREIEIQSNLLHPNILRLYGYFHDAKRVYLIVEYAVKGELYKHLQAAGRFDEVKASKYIYQMADALQYLHKKNIIHRDIKPENILVDSNGDIKISDFGWSVHSASRRATMCGTLDYLPPEMVERKTHDSRVDIWSLGILTYELLVGTPPFEEAGQEETYRRICKVDLKVPSFVPRDAVDLIEKLLRHDPHERMELRRVASHPWIVRNKPFWAMAK</sequence>
<dbReference type="GO" id="GO:0004674">
    <property type="term" value="F:protein serine/threonine kinase activity"/>
    <property type="evidence" value="ECO:0007669"/>
    <property type="project" value="UniProtKB-KW"/>
</dbReference>
<evidence type="ECO:0000256" key="13">
    <source>
        <dbReference type="ARBA" id="ARBA00048679"/>
    </source>
</evidence>
<dbReference type="GO" id="GO:0000819">
    <property type="term" value="P:sister chromatid segregation"/>
    <property type="evidence" value="ECO:0007669"/>
    <property type="project" value="UniProtKB-ARBA"/>
</dbReference>
<evidence type="ECO:0000256" key="7">
    <source>
        <dbReference type="ARBA" id="ARBA00022777"/>
    </source>
</evidence>
<comment type="catalytic activity">
    <reaction evidence="12 19">
        <text>L-threonyl-[protein] + ATP = O-phospho-L-threonyl-[protein] + ADP + H(+)</text>
        <dbReference type="Rhea" id="RHEA:46608"/>
        <dbReference type="Rhea" id="RHEA-COMP:11060"/>
        <dbReference type="Rhea" id="RHEA-COMP:11605"/>
        <dbReference type="ChEBI" id="CHEBI:15378"/>
        <dbReference type="ChEBI" id="CHEBI:30013"/>
        <dbReference type="ChEBI" id="CHEBI:30616"/>
        <dbReference type="ChEBI" id="CHEBI:61977"/>
        <dbReference type="ChEBI" id="CHEBI:456216"/>
        <dbReference type="EC" id="2.7.11.1"/>
    </reaction>
</comment>
<feature type="binding site" evidence="15 17">
    <location>
        <position position="104"/>
    </location>
    <ligand>
        <name>ATP</name>
        <dbReference type="ChEBI" id="CHEBI:30616"/>
    </ligand>
</feature>